<evidence type="ECO:0000256" key="4">
    <source>
        <dbReference type="ARBA" id="ARBA00023143"/>
    </source>
</evidence>
<comment type="similarity">
    <text evidence="1 5">Belongs to the FliD family.</text>
</comment>
<dbReference type="RefSeq" id="WP_002730417.1">
    <property type="nucleotide sequence ID" value="NZ_CAHP01000035.1"/>
</dbReference>
<proteinExistence type="inferred from homology"/>
<dbReference type="PANTHER" id="PTHR30288">
    <property type="entry name" value="FLAGELLAR CAP/ASSEMBLY PROTEIN FLID"/>
    <property type="match status" value="1"/>
</dbReference>
<dbReference type="AlphaFoldDB" id="H8FWB9"/>
<comment type="subunit">
    <text evidence="2 5">Homopentamer.</text>
</comment>
<dbReference type="OrthoDB" id="9812018at2"/>
<dbReference type="Pfam" id="PF07195">
    <property type="entry name" value="FliD_C"/>
    <property type="match status" value="1"/>
</dbReference>
<keyword evidence="5" id="KW-0964">Secreted</keyword>
<comment type="caution">
    <text evidence="9">The sequence shown here is derived from an EMBL/GenBank/DDBJ whole genome shotgun (WGS) entry which is preliminary data.</text>
</comment>
<dbReference type="GO" id="GO:0009424">
    <property type="term" value="C:bacterial-type flagellum hook"/>
    <property type="evidence" value="ECO:0007669"/>
    <property type="project" value="UniProtKB-UniRule"/>
</dbReference>
<sequence length="573" mass="59170">MTTSVSGTTSSTSTTTKTTASQNRNTFDSSALAQEGYNNKLAKADSLNVKVTKNEAKIAAYQNLQTLMAAVKSPLDTLRSAPGTAGKESDAFLNRSTYLTSSTSTSASSILSATAADGTEVGVHDIVVTQIAKVERLGGSSQSSRSSALSLAGTFTLGSKATADGLSSTVTPGATITITAGMSLDDIANTINAAKTSTGVSASVVKSSDNSYMIVLAGVETDRDITLATGSGDNILSKLGLIDDSGNKVAPLQKAQGAKLTVDSVAITGATNEIKGAIDGVTLSLYKADPLNTLSLEVDSDLKGIKTQITNFVTAYNSLRDFILVNQSTNSDGTAGTDAALFSDSLLREITTSLQSIMTTGVNGVSLATIGITLDLNNKLVVADTTLDTALSSSLSSVKSLFSYQMTSSSPDLELLTHGDGPTSANFDLKVTVDAVTGKVTGASVNGDESLFTFSDNTIKGVAGSIYDGLSLVYSGKTSQTVNVKISQGIADQLYQSIETASNTYNGQITTAVNDLKKDNSDLGARITTIGQNAAIYRDFLLDKYAKVEAKLAKAQSVLDLLKALNSAENKSS</sequence>
<keyword evidence="4 5" id="KW-0975">Bacterial flagellum</keyword>
<feature type="compositionally biased region" description="Low complexity" evidence="6">
    <location>
        <begin position="1"/>
        <end position="21"/>
    </location>
</feature>
<dbReference type="Pfam" id="PF02465">
    <property type="entry name" value="FliD_N"/>
    <property type="match status" value="1"/>
</dbReference>
<dbReference type="InterPro" id="IPR010810">
    <property type="entry name" value="Flagellin_hook_IN_motif"/>
</dbReference>
<evidence type="ECO:0000256" key="5">
    <source>
        <dbReference type="RuleBase" id="RU362066"/>
    </source>
</evidence>
<feature type="domain" description="Flagellar hook-associated protein 2 N-terminal" evidence="7">
    <location>
        <begin position="28"/>
        <end position="133"/>
    </location>
</feature>
<dbReference type="Pfam" id="PF07196">
    <property type="entry name" value="Flagellin_IN"/>
    <property type="match status" value="1"/>
</dbReference>
<feature type="domain" description="Flagellar hook-associated protein 2 C-terminal" evidence="8">
    <location>
        <begin position="255"/>
        <end position="556"/>
    </location>
</feature>
<evidence type="ECO:0000256" key="1">
    <source>
        <dbReference type="ARBA" id="ARBA00009764"/>
    </source>
</evidence>
<dbReference type="EMBL" id="CAHP01000035">
    <property type="protein sequence ID" value="CCG42657.1"/>
    <property type="molecule type" value="Genomic_DNA"/>
</dbReference>
<organism evidence="9 10">
    <name type="scientific">Magnetospirillum molischianum DSM 120</name>
    <dbReference type="NCBI Taxonomy" id="1150626"/>
    <lineage>
        <taxon>Bacteria</taxon>
        <taxon>Pseudomonadati</taxon>
        <taxon>Pseudomonadota</taxon>
        <taxon>Alphaproteobacteria</taxon>
        <taxon>Rhodospirillales</taxon>
        <taxon>Rhodospirillaceae</taxon>
        <taxon>Magnetospirillum</taxon>
    </lineage>
</organism>
<evidence type="ECO:0000256" key="3">
    <source>
        <dbReference type="ARBA" id="ARBA00023054"/>
    </source>
</evidence>
<protein>
    <recommendedName>
        <fullName evidence="5">Flagellar hook-associated protein 2</fullName>
        <shortName evidence="5">HAP2</shortName>
    </recommendedName>
    <alternativeName>
        <fullName evidence="5">Flagellar cap protein</fullName>
    </alternativeName>
</protein>
<dbReference type="InterPro" id="IPR003481">
    <property type="entry name" value="FliD_N"/>
</dbReference>
<dbReference type="eggNOG" id="COG1345">
    <property type="taxonomic scope" value="Bacteria"/>
</dbReference>
<reference evidence="9 10" key="1">
    <citation type="journal article" date="2012" name="J. Bacteriol.">
        <title>Draft Genome Sequence of the Purple Photosynthetic Bacterium Phaeospirillum molischianum DSM120, a Particularly Versatile Bacterium.</title>
        <authorList>
            <person name="Duquesne K."/>
            <person name="Prima V."/>
            <person name="Ji B."/>
            <person name="Rouy Z."/>
            <person name="Medigue C."/>
            <person name="Talla E."/>
            <person name="Sturgis J.N."/>
        </authorList>
    </citation>
    <scope>NUCLEOTIDE SEQUENCE [LARGE SCALE GENOMIC DNA]</scope>
    <source>
        <strain evidence="10">DSM120</strain>
    </source>
</reference>
<dbReference type="Proteomes" id="UP000004169">
    <property type="component" value="Unassembled WGS sequence"/>
</dbReference>
<evidence type="ECO:0000259" key="8">
    <source>
        <dbReference type="Pfam" id="PF07195"/>
    </source>
</evidence>
<comment type="subcellular location">
    <subcellularLocation>
        <location evidence="5">Secreted</location>
    </subcellularLocation>
    <subcellularLocation>
        <location evidence="5">Bacterial flagellum</location>
    </subcellularLocation>
</comment>
<feature type="region of interest" description="Disordered" evidence="6">
    <location>
        <begin position="1"/>
        <end position="27"/>
    </location>
</feature>
<name>H8FWB9_MAGML</name>
<gene>
    <name evidence="9" type="primary">fliD</name>
    <name evidence="9" type="ORF">PHAMO_400038</name>
</gene>
<dbReference type="STRING" id="1150626.PHAMO_400038"/>
<evidence type="ECO:0000313" key="9">
    <source>
        <dbReference type="EMBL" id="CCG42657.1"/>
    </source>
</evidence>
<dbReference type="GO" id="GO:0009421">
    <property type="term" value="C:bacterial-type flagellum filament cap"/>
    <property type="evidence" value="ECO:0007669"/>
    <property type="project" value="InterPro"/>
</dbReference>
<evidence type="ECO:0000256" key="6">
    <source>
        <dbReference type="SAM" id="MobiDB-lite"/>
    </source>
</evidence>
<evidence type="ECO:0000313" key="10">
    <source>
        <dbReference type="Proteomes" id="UP000004169"/>
    </source>
</evidence>
<keyword evidence="9" id="KW-0966">Cell projection</keyword>
<dbReference type="PANTHER" id="PTHR30288:SF0">
    <property type="entry name" value="FLAGELLAR HOOK-ASSOCIATED PROTEIN 2"/>
    <property type="match status" value="1"/>
</dbReference>
<evidence type="ECO:0000256" key="2">
    <source>
        <dbReference type="ARBA" id="ARBA00011255"/>
    </source>
</evidence>
<keyword evidence="3" id="KW-0175">Coiled coil</keyword>
<keyword evidence="9" id="KW-0969">Cilium</keyword>
<dbReference type="GO" id="GO:0005576">
    <property type="term" value="C:extracellular region"/>
    <property type="evidence" value="ECO:0007669"/>
    <property type="project" value="UniProtKB-SubCell"/>
</dbReference>
<comment type="function">
    <text evidence="5">Required for morphogenesis and for the elongation of the flagellar filament by facilitating polymerization of the flagellin monomers at the tip of growing filament. Forms a capping structure, which prevents flagellin subunits (transported through the central channel of the flagellum) from leaking out without polymerization at the distal end.</text>
</comment>
<accession>H8FWB9</accession>
<dbReference type="GO" id="GO:0071973">
    <property type="term" value="P:bacterial-type flagellum-dependent cell motility"/>
    <property type="evidence" value="ECO:0007669"/>
    <property type="project" value="TreeGrafter"/>
</dbReference>
<dbReference type="GO" id="GO:0007155">
    <property type="term" value="P:cell adhesion"/>
    <property type="evidence" value="ECO:0007669"/>
    <property type="project" value="InterPro"/>
</dbReference>
<dbReference type="InterPro" id="IPR040026">
    <property type="entry name" value="FliD"/>
</dbReference>
<keyword evidence="9" id="KW-0282">Flagellum</keyword>
<dbReference type="InterPro" id="IPR010809">
    <property type="entry name" value="FliD_C"/>
</dbReference>
<evidence type="ECO:0000259" key="7">
    <source>
        <dbReference type="Pfam" id="PF02465"/>
    </source>
</evidence>
<keyword evidence="10" id="KW-1185">Reference proteome</keyword>